<proteinExistence type="predicted"/>
<dbReference type="RefSeq" id="WP_197524881.1">
    <property type="nucleotide sequence ID" value="NZ_SJPH01000003.1"/>
</dbReference>
<protein>
    <submittedName>
        <fullName evidence="1">Uncharacterized protein</fullName>
    </submittedName>
</protein>
<gene>
    <name evidence="1" type="ORF">Pla111_18250</name>
</gene>
<dbReference type="Proteomes" id="UP000318995">
    <property type="component" value="Unassembled WGS sequence"/>
</dbReference>
<dbReference type="InterPro" id="IPR029063">
    <property type="entry name" value="SAM-dependent_MTases_sf"/>
</dbReference>
<dbReference type="Gene3D" id="3.40.50.150">
    <property type="entry name" value="Vaccinia Virus protein VP39"/>
    <property type="match status" value="1"/>
</dbReference>
<sequence length="210" mass="23399">MPRLVTVPLEVPETPLPRRVRELLDDADERIERFYQDRRNSPLPGFVPCDFVMAHHVIGLLVQQNLATGGRFCEWGSGAGVVTCLASLHGFDAIGIEIEEDLVELAEALAEDHGIEAEFIFGSFLPEDADDCLDEHAAELDREVTWLRTDGTNAYEQLGLDPDDLDVVFAYPWPGEEGVIFDLFAEFAAVGALLLTHHGEQGMKLQRKLR</sequence>
<dbReference type="EMBL" id="SJPH01000003">
    <property type="protein sequence ID" value="TWT46724.1"/>
    <property type="molecule type" value="Genomic_DNA"/>
</dbReference>
<dbReference type="AlphaFoldDB" id="A0A5C5W810"/>
<organism evidence="1 2">
    <name type="scientific">Botrimarina hoheduenensis</name>
    <dbReference type="NCBI Taxonomy" id="2528000"/>
    <lineage>
        <taxon>Bacteria</taxon>
        <taxon>Pseudomonadati</taxon>
        <taxon>Planctomycetota</taxon>
        <taxon>Planctomycetia</taxon>
        <taxon>Pirellulales</taxon>
        <taxon>Lacipirellulaceae</taxon>
        <taxon>Botrimarina</taxon>
    </lineage>
</organism>
<accession>A0A5C5W810</accession>
<dbReference type="SUPFAM" id="SSF53335">
    <property type="entry name" value="S-adenosyl-L-methionine-dependent methyltransferases"/>
    <property type="match status" value="1"/>
</dbReference>
<evidence type="ECO:0000313" key="1">
    <source>
        <dbReference type="EMBL" id="TWT46724.1"/>
    </source>
</evidence>
<name>A0A5C5W810_9BACT</name>
<keyword evidence="2" id="KW-1185">Reference proteome</keyword>
<evidence type="ECO:0000313" key="2">
    <source>
        <dbReference type="Proteomes" id="UP000318995"/>
    </source>
</evidence>
<reference evidence="1 2" key="1">
    <citation type="submission" date="2019-02" db="EMBL/GenBank/DDBJ databases">
        <title>Deep-cultivation of Planctomycetes and their phenomic and genomic characterization uncovers novel biology.</title>
        <authorList>
            <person name="Wiegand S."/>
            <person name="Jogler M."/>
            <person name="Boedeker C."/>
            <person name="Pinto D."/>
            <person name="Vollmers J."/>
            <person name="Rivas-Marin E."/>
            <person name="Kohn T."/>
            <person name="Peeters S.H."/>
            <person name="Heuer A."/>
            <person name="Rast P."/>
            <person name="Oberbeckmann S."/>
            <person name="Bunk B."/>
            <person name="Jeske O."/>
            <person name="Meyerdierks A."/>
            <person name="Storesund J.E."/>
            <person name="Kallscheuer N."/>
            <person name="Luecker S."/>
            <person name="Lage O.M."/>
            <person name="Pohl T."/>
            <person name="Merkel B.J."/>
            <person name="Hornburger P."/>
            <person name="Mueller R.-W."/>
            <person name="Bruemmer F."/>
            <person name="Labrenz M."/>
            <person name="Spormann A.M."/>
            <person name="Op Den Camp H."/>
            <person name="Overmann J."/>
            <person name="Amann R."/>
            <person name="Jetten M.S.M."/>
            <person name="Mascher T."/>
            <person name="Medema M.H."/>
            <person name="Devos D.P."/>
            <person name="Kaster A.-K."/>
            <person name="Ovreas L."/>
            <person name="Rohde M."/>
            <person name="Galperin M.Y."/>
            <person name="Jogler C."/>
        </authorList>
    </citation>
    <scope>NUCLEOTIDE SEQUENCE [LARGE SCALE GENOMIC DNA]</scope>
    <source>
        <strain evidence="1 2">Pla111</strain>
    </source>
</reference>
<comment type="caution">
    <text evidence="1">The sequence shown here is derived from an EMBL/GenBank/DDBJ whole genome shotgun (WGS) entry which is preliminary data.</text>
</comment>